<gene>
    <name evidence="4" type="ORF">COU22_02125</name>
</gene>
<dbReference type="Pfam" id="PF10412">
    <property type="entry name" value="TrwB_AAD_bind"/>
    <property type="match status" value="1"/>
</dbReference>
<proteinExistence type="predicted"/>
<evidence type="ECO:0008006" key="6">
    <source>
        <dbReference type="Google" id="ProtNLM"/>
    </source>
</evidence>
<dbReference type="CDD" id="cd01127">
    <property type="entry name" value="TrwB_TraG_TraD_VirD4"/>
    <property type="match status" value="1"/>
</dbReference>
<comment type="caution">
    <text evidence="4">The sequence shown here is derived from an EMBL/GenBank/DDBJ whole genome shotgun (WGS) entry which is preliminary data.</text>
</comment>
<dbReference type="SUPFAM" id="SSF52540">
    <property type="entry name" value="P-loop containing nucleoside triphosphate hydrolases"/>
    <property type="match status" value="1"/>
</dbReference>
<dbReference type="PANTHER" id="PTHR30121:SF11">
    <property type="entry name" value="AAA+ ATPASE DOMAIN-CONTAINING PROTEIN"/>
    <property type="match status" value="1"/>
</dbReference>
<evidence type="ECO:0000259" key="2">
    <source>
        <dbReference type="Pfam" id="PF10412"/>
    </source>
</evidence>
<feature type="transmembrane region" description="Helical" evidence="1">
    <location>
        <begin position="31"/>
        <end position="52"/>
    </location>
</feature>
<dbReference type="InterPro" id="IPR019476">
    <property type="entry name" value="T4SS_TraD_DNA-bd"/>
</dbReference>
<evidence type="ECO:0000259" key="3">
    <source>
        <dbReference type="Pfam" id="PF26449"/>
    </source>
</evidence>
<feature type="domain" description="DUF8128" evidence="3">
    <location>
        <begin position="124"/>
        <end position="408"/>
    </location>
</feature>
<evidence type="ECO:0000313" key="4">
    <source>
        <dbReference type="EMBL" id="PIT90449.1"/>
    </source>
</evidence>
<dbReference type="PANTHER" id="PTHR30121">
    <property type="entry name" value="UNCHARACTERIZED PROTEIN YJGR-RELATED"/>
    <property type="match status" value="1"/>
</dbReference>
<keyword evidence="1" id="KW-0812">Transmembrane</keyword>
<evidence type="ECO:0000313" key="5">
    <source>
        <dbReference type="Proteomes" id="UP000230543"/>
    </source>
</evidence>
<dbReference type="InterPro" id="IPR058441">
    <property type="entry name" value="DUF8128"/>
</dbReference>
<dbReference type="Proteomes" id="UP000230543">
    <property type="component" value="Unassembled WGS sequence"/>
</dbReference>
<reference evidence="5" key="1">
    <citation type="submission" date="2017-09" db="EMBL/GenBank/DDBJ databases">
        <title>Depth-based differentiation of microbial function through sediment-hosted aquifers and enrichment of novel symbionts in the deep terrestrial subsurface.</title>
        <authorList>
            <person name="Probst A.J."/>
            <person name="Ladd B."/>
            <person name="Jarett J.K."/>
            <person name="Geller-Mcgrath D.E."/>
            <person name="Sieber C.M.K."/>
            <person name="Emerson J.B."/>
            <person name="Anantharaman K."/>
            <person name="Thomas B.C."/>
            <person name="Malmstrom R."/>
            <person name="Stieglmeier M."/>
            <person name="Klingl A."/>
            <person name="Woyke T."/>
            <person name="Ryan C.M."/>
            <person name="Banfield J.F."/>
        </authorList>
    </citation>
    <scope>NUCLEOTIDE SEQUENCE [LARGE SCALE GENOMIC DNA]</scope>
</reference>
<keyword evidence="1" id="KW-0472">Membrane</keyword>
<keyword evidence="1" id="KW-1133">Transmembrane helix</keyword>
<sequence>MLLPATAIDIYEVQYQAPVDDRVISILTSPFLGAILVLAGLALIVWLGLSFLRRFFSNSSRLPSALQQKILLISVPKETIKKSESSSEQKAGDIRGEIGVVENLFSVLGGLRAQRGFKAWLFGRTDHFSAEIVLDKGKIFFYLAIPEYLRNTLEQQVNSAYPYALIEEVKDYNIFSPKGTVIGTYLKFARDYIFPIKTYRKMDGDPLDALTNALANMKNDGEAAIQLVARSSHRKWHGKGVYVAKEMQQGKSLSRALAEVGFGNFLEKLAYLISGIFAFITPKKSDQKLKSPAEVNQLSPMETEVIKGLEEKTSKAGFDVNLRVVVWGRNKQLAQAHLGNITNAFSQYNIYQFGNAFKKASRVKMNALISDFIYRNFVPKYNLILNAEEMSSLWHLPLPSTETPNIKWLEARKAAPPLNLPSEGILLGENIYRGVQTPIRIRDEDRQRHMYIIGKSGTGKSVFQFNNIIQDIQNGQGVCLIDPHGDLVEDVLQHIPKERAEDVILFDPADLERPLGLNMLEFNNPEQKTFVINEMINIFDKLYDLKSTGGPMFEQYMRNAMLLMMEDSESGSTLLEVPKVLADANFRRYKLSKCLNPVVKDFWQKEAEKAGGEASLANMVPYITSKLTPFISSDLLRPIIAQQKSSFNFREVMDQQKILLIKLSKGQIGDMSANLLGMVIVGKLLMSALSRVDLPADKRTDFHLYIDEFQNFITDSIAIILSEARKYKLCLTIAHQYIGQLVRKGDTSIRDAVFGNVGTIVAFRIGPDDAEFLSKQFSPVFNEYDLLNIPKFNAYIRMLVDNQNVPPFNLSPYPPKMGDQSMVEKIKQLSRLKYGRDRSLVEEEIMSRLRLVS</sequence>
<dbReference type="Gene3D" id="3.40.50.300">
    <property type="entry name" value="P-loop containing nucleotide triphosphate hydrolases"/>
    <property type="match status" value="2"/>
</dbReference>
<dbReference type="Pfam" id="PF26449">
    <property type="entry name" value="DUF8128"/>
    <property type="match status" value="1"/>
</dbReference>
<feature type="domain" description="Type IV secretion system coupling protein TraD DNA-binding" evidence="2">
    <location>
        <begin position="443"/>
        <end position="767"/>
    </location>
</feature>
<accession>A0A2M6WCC3</accession>
<dbReference type="EMBL" id="PFBO01000071">
    <property type="protein sequence ID" value="PIT90449.1"/>
    <property type="molecule type" value="Genomic_DNA"/>
</dbReference>
<dbReference type="InterPro" id="IPR027417">
    <property type="entry name" value="P-loop_NTPase"/>
</dbReference>
<dbReference type="InterPro" id="IPR051162">
    <property type="entry name" value="T4SS_component"/>
</dbReference>
<dbReference type="AlphaFoldDB" id="A0A2M6WCC3"/>
<name>A0A2M6WCC3_9BACT</name>
<evidence type="ECO:0000256" key="1">
    <source>
        <dbReference type="SAM" id="Phobius"/>
    </source>
</evidence>
<protein>
    <recommendedName>
        <fullName evidence="6">Type IV secretion system coupling protein TraD DNA-binding domain-containing protein</fullName>
    </recommendedName>
</protein>
<organism evidence="4 5">
    <name type="scientific">Candidatus Komeilibacteria bacterium CG10_big_fil_rev_8_21_14_0_10_41_13</name>
    <dbReference type="NCBI Taxonomy" id="1974476"/>
    <lineage>
        <taxon>Bacteria</taxon>
        <taxon>Candidatus Komeiliibacteriota</taxon>
    </lineage>
</organism>